<sequence>MLFLRSKKMIFSGLAAILLTSPFHTVEASAKQRPLLSGYSDFSYVDEYGQAWLMGERKPTKIKGFDHVVDISHGSDVYAVKDDGTVWTYLRDYKNENTWFFSIKEPIQIPGLSRIKKVATDISGFSAALDEEGRVWTWVYSQHEGRKREFKASVLQVPELYSIRDICVANRELVLLHDDGTVSLGSWPEETVTPAPWAGFGLGGPKTWIDPEGSDPYPIQVKKIKGFTNVWKLSNGNNFHVLKSDGTVWGWSEYGNLTSEERAALASGKWDKKPVEPFQIKGLTNVVEIGDFIALKDDGTVWQWGGLYSDNYLDVKPIDPSPVPGLKDAVSVYRGPFFSLVLKRDGTLWTWGGARSWGGSFNPDLQRHDPNQIVEVPTR</sequence>
<dbReference type="SUPFAM" id="SSF50985">
    <property type="entry name" value="RCC1/BLIP-II"/>
    <property type="match status" value="1"/>
</dbReference>
<reference evidence="2 3" key="1">
    <citation type="submission" date="2024-04" db="EMBL/GenBank/DDBJ databases">
        <title>draft genome sequnece of Paenibacillus filicis.</title>
        <authorList>
            <person name="Kim D.-U."/>
        </authorList>
    </citation>
    <scope>NUCLEOTIDE SEQUENCE [LARGE SCALE GENOMIC DNA]</scope>
    <source>
        <strain evidence="2 3">KACC14197</strain>
    </source>
</reference>
<dbReference type="InterPro" id="IPR009091">
    <property type="entry name" value="RCC1/BLIP-II"/>
</dbReference>
<name>A0ABU9DRF0_9BACL</name>
<comment type="caution">
    <text evidence="2">The sequence shown here is derived from an EMBL/GenBank/DDBJ whole genome shotgun (WGS) entry which is preliminary data.</text>
</comment>
<evidence type="ECO:0000313" key="2">
    <source>
        <dbReference type="EMBL" id="MEK8131432.1"/>
    </source>
</evidence>
<evidence type="ECO:0000313" key="3">
    <source>
        <dbReference type="Proteomes" id="UP001469365"/>
    </source>
</evidence>
<organism evidence="2 3">
    <name type="scientific">Paenibacillus filicis</name>
    <dbReference type="NCBI Taxonomy" id="669464"/>
    <lineage>
        <taxon>Bacteria</taxon>
        <taxon>Bacillati</taxon>
        <taxon>Bacillota</taxon>
        <taxon>Bacilli</taxon>
        <taxon>Bacillales</taxon>
        <taxon>Paenibacillaceae</taxon>
        <taxon>Paenibacillus</taxon>
    </lineage>
</organism>
<dbReference type="RefSeq" id="WP_341418568.1">
    <property type="nucleotide sequence ID" value="NZ_JBBPCC010000021.1"/>
</dbReference>
<dbReference type="Proteomes" id="UP001469365">
    <property type="component" value="Unassembled WGS sequence"/>
</dbReference>
<gene>
    <name evidence="2" type="ORF">WMW72_26335</name>
</gene>
<dbReference type="InterPro" id="IPR051210">
    <property type="entry name" value="Ub_ligase/GEF_domain"/>
</dbReference>
<accession>A0ABU9DRF0</accession>
<protein>
    <submittedName>
        <fullName evidence="2">Uncharacterized protein</fullName>
    </submittedName>
</protein>
<keyword evidence="3" id="KW-1185">Reference proteome</keyword>
<dbReference type="PANTHER" id="PTHR22870:SF408">
    <property type="entry name" value="OS09G0560450 PROTEIN"/>
    <property type="match status" value="1"/>
</dbReference>
<evidence type="ECO:0000256" key="1">
    <source>
        <dbReference type="ARBA" id="ARBA00022737"/>
    </source>
</evidence>
<keyword evidence="1" id="KW-0677">Repeat</keyword>
<dbReference type="Gene3D" id="2.130.10.30">
    <property type="entry name" value="Regulator of chromosome condensation 1/beta-lactamase-inhibitor protein II"/>
    <property type="match status" value="2"/>
</dbReference>
<dbReference type="PANTHER" id="PTHR22870">
    <property type="entry name" value="REGULATOR OF CHROMOSOME CONDENSATION"/>
    <property type="match status" value="1"/>
</dbReference>
<proteinExistence type="predicted"/>
<dbReference type="EMBL" id="JBBPCC010000021">
    <property type="protein sequence ID" value="MEK8131432.1"/>
    <property type="molecule type" value="Genomic_DNA"/>
</dbReference>